<gene>
    <name evidence="2" type="ORF">PMIN01_00512</name>
</gene>
<feature type="compositionally biased region" description="Acidic residues" evidence="1">
    <location>
        <begin position="89"/>
        <end position="104"/>
    </location>
</feature>
<feature type="region of interest" description="Disordered" evidence="1">
    <location>
        <begin position="1"/>
        <end position="137"/>
    </location>
</feature>
<protein>
    <submittedName>
        <fullName evidence="2">Uncharacterized protein</fullName>
    </submittedName>
</protein>
<feature type="compositionally biased region" description="Basic and acidic residues" evidence="1">
    <location>
        <begin position="66"/>
        <end position="88"/>
    </location>
</feature>
<name>A0A9P6GSZ3_9PLEO</name>
<dbReference type="AlphaFoldDB" id="A0A9P6GSZ3"/>
<comment type="caution">
    <text evidence="2">The sequence shown here is derived from an EMBL/GenBank/DDBJ whole genome shotgun (WGS) entry which is preliminary data.</text>
</comment>
<evidence type="ECO:0000313" key="2">
    <source>
        <dbReference type="EMBL" id="KAF9740973.1"/>
    </source>
</evidence>
<reference evidence="2" key="1">
    <citation type="journal article" date="2020" name="Mol. Plant Microbe Interact.">
        <title>Genome Sequence of the Biocontrol Agent Coniothyrium minitans strain Conio (IMI 134523).</title>
        <authorList>
            <person name="Patel D."/>
            <person name="Shittu T.A."/>
            <person name="Baroncelli R."/>
            <person name="Muthumeenakshi S."/>
            <person name="Osborne T.H."/>
            <person name="Janganan T.K."/>
            <person name="Sreenivasaprasad S."/>
        </authorList>
    </citation>
    <scope>NUCLEOTIDE SEQUENCE</scope>
    <source>
        <strain evidence="2">Conio</strain>
    </source>
</reference>
<dbReference type="EMBL" id="WJXW01000001">
    <property type="protein sequence ID" value="KAF9740973.1"/>
    <property type="molecule type" value="Genomic_DNA"/>
</dbReference>
<feature type="compositionally biased region" description="Polar residues" evidence="1">
    <location>
        <begin position="31"/>
        <end position="41"/>
    </location>
</feature>
<sequence length="137" mass="14794">MPPKGSDKSNPKSPKAKDITNREYFSGEPADTSNYSLSSSPEIPRTPPQTSPKTSSQGSLVNISKVESDKEGEAKDKKGWKWKGKDEAGDVEDGEEMAGEEEEWVAAKRKKDGEEKKAVAARKKQAGPQGEGEGEGK</sequence>
<organism evidence="2 3">
    <name type="scientific">Paraphaeosphaeria minitans</name>
    <dbReference type="NCBI Taxonomy" id="565426"/>
    <lineage>
        <taxon>Eukaryota</taxon>
        <taxon>Fungi</taxon>
        <taxon>Dikarya</taxon>
        <taxon>Ascomycota</taxon>
        <taxon>Pezizomycotina</taxon>
        <taxon>Dothideomycetes</taxon>
        <taxon>Pleosporomycetidae</taxon>
        <taxon>Pleosporales</taxon>
        <taxon>Massarineae</taxon>
        <taxon>Didymosphaeriaceae</taxon>
        <taxon>Paraphaeosphaeria</taxon>
    </lineage>
</organism>
<keyword evidence="3" id="KW-1185">Reference proteome</keyword>
<feature type="compositionally biased region" description="Polar residues" evidence="1">
    <location>
        <begin position="51"/>
        <end position="62"/>
    </location>
</feature>
<accession>A0A9P6GSZ3</accession>
<evidence type="ECO:0000313" key="3">
    <source>
        <dbReference type="Proteomes" id="UP000756921"/>
    </source>
</evidence>
<dbReference type="OrthoDB" id="10562111at2759"/>
<proteinExistence type="predicted"/>
<dbReference type="Proteomes" id="UP000756921">
    <property type="component" value="Unassembled WGS sequence"/>
</dbReference>
<feature type="compositionally biased region" description="Basic and acidic residues" evidence="1">
    <location>
        <begin position="1"/>
        <end position="21"/>
    </location>
</feature>
<evidence type="ECO:0000256" key="1">
    <source>
        <dbReference type="SAM" id="MobiDB-lite"/>
    </source>
</evidence>